<dbReference type="PROSITE" id="PS50893">
    <property type="entry name" value="ABC_TRANSPORTER_2"/>
    <property type="match status" value="1"/>
</dbReference>
<gene>
    <name evidence="5" type="ORF">MNBD_NITROSPINAE04-2272</name>
</gene>
<sequence>MEIENKALETFDFGVKYPNGMVGCEAVSMSFAANEVTAIIGPSGCGKSSFLKGLNRLTDEFNCRYKGSIILKDGKDIMNLDPYELCILRGDRIGYVMQKPVPFSGKSIFQDVAMPLRSIGVSDNGKIRAKVKAALKKAALWDEVEDRLENLSTSLSGGQQQRLCIARAIINTPDILLLDEPCSSLDPKSTQLVENLILELAAEHTVVIVTHNMQQAQRVAHRTAFFYEGRLVEYDFTNNIFSNPSNELTSDYIIGKFS</sequence>
<dbReference type="InterPro" id="IPR003439">
    <property type="entry name" value="ABC_transporter-like_ATP-bd"/>
</dbReference>
<dbReference type="GO" id="GO:0035435">
    <property type="term" value="P:phosphate ion transmembrane transport"/>
    <property type="evidence" value="ECO:0007669"/>
    <property type="project" value="InterPro"/>
</dbReference>
<evidence type="ECO:0000256" key="1">
    <source>
        <dbReference type="ARBA" id="ARBA00022448"/>
    </source>
</evidence>
<dbReference type="GO" id="GO:0005524">
    <property type="term" value="F:ATP binding"/>
    <property type="evidence" value="ECO:0007669"/>
    <property type="project" value="UniProtKB-KW"/>
</dbReference>
<feature type="domain" description="ABC transporter" evidence="4">
    <location>
        <begin position="8"/>
        <end position="253"/>
    </location>
</feature>
<dbReference type="Gene3D" id="3.40.50.300">
    <property type="entry name" value="P-loop containing nucleotide triphosphate hydrolases"/>
    <property type="match status" value="1"/>
</dbReference>
<organism evidence="5">
    <name type="scientific">hydrothermal vent metagenome</name>
    <dbReference type="NCBI Taxonomy" id="652676"/>
    <lineage>
        <taxon>unclassified sequences</taxon>
        <taxon>metagenomes</taxon>
        <taxon>ecological metagenomes</taxon>
    </lineage>
</organism>
<dbReference type="CDD" id="cd03260">
    <property type="entry name" value="ABC_PstB_phosphate_transporter"/>
    <property type="match status" value="1"/>
</dbReference>
<dbReference type="PROSITE" id="PS00211">
    <property type="entry name" value="ABC_TRANSPORTER_1"/>
    <property type="match status" value="1"/>
</dbReference>
<protein>
    <submittedName>
        <fullName evidence="5">Phosphate transport ATP-binding protein PstB (TC 3.A.1.7.1)</fullName>
    </submittedName>
</protein>
<dbReference type="GO" id="GO:0005315">
    <property type="term" value="F:phosphate transmembrane transporter activity"/>
    <property type="evidence" value="ECO:0007669"/>
    <property type="project" value="InterPro"/>
</dbReference>
<dbReference type="InterPro" id="IPR027417">
    <property type="entry name" value="P-loop_NTPase"/>
</dbReference>
<evidence type="ECO:0000313" key="5">
    <source>
        <dbReference type="EMBL" id="VAX23517.1"/>
    </source>
</evidence>
<name>A0A3B1D442_9ZZZZ</name>
<dbReference type="SUPFAM" id="SSF52540">
    <property type="entry name" value="P-loop containing nucleoside triphosphate hydrolases"/>
    <property type="match status" value="1"/>
</dbReference>
<dbReference type="AlphaFoldDB" id="A0A3B1D442"/>
<dbReference type="SMART" id="SM00382">
    <property type="entry name" value="AAA"/>
    <property type="match status" value="1"/>
</dbReference>
<evidence type="ECO:0000256" key="3">
    <source>
        <dbReference type="ARBA" id="ARBA00022840"/>
    </source>
</evidence>
<accession>A0A3B1D442</accession>
<dbReference type="GO" id="GO:0016020">
    <property type="term" value="C:membrane"/>
    <property type="evidence" value="ECO:0007669"/>
    <property type="project" value="InterPro"/>
</dbReference>
<reference evidence="5" key="1">
    <citation type="submission" date="2018-06" db="EMBL/GenBank/DDBJ databases">
        <authorList>
            <person name="Zhirakovskaya E."/>
        </authorList>
    </citation>
    <scope>NUCLEOTIDE SEQUENCE</scope>
</reference>
<dbReference type="InterPro" id="IPR005670">
    <property type="entry name" value="PstB-like"/>
</dbReference>
<dbReference type="InterPro" id="IPR017871">
    <property type="entry name" value="ABC_transporter-like_CS"/>
</dbReference>
<keyword evidence="2" id="KW-0547">Nucleotide-binding</keyword>
<proteinExistence type="predicted"/>
<dbReference type="PANTHER" id="PTHR43423">
    <property type="entry name" value="ABC TRANSPORTER I FAMILY MEMBER 17"/>
    <property type="match status" value="1"/>
</dbReference>
<keyword evidence="1" id="KW-0813">Transport</keyword>
<dbReference type="PANTHER" id="PTHR43423:SF1">
    <property type="entry name" value="ABC TRANSPORTER I FAMILY MEMBER 17"/>
    <property type="match status" value="1"/>
</dbReference>
<dbReference type="GO" id="GO:0016887">
    <property type="term" value="F:ATP hydrolysis activity"/>
    <property type="evidence" value="ECO:0007669"/>
    <property type="project" value="InterPro"/>
</dbReference>
<keyword evidence="3 5" id="KW-0067">ATP-binding</keyword>
<dbReference type="InterPro" id="IPR003593">
    <property type="entry name" value="AAA+_ATPase"/>
</dbReference>
<dbReference type="EMBL" id="UOGA01000249">
    <property type="protein sequence ID" value="VAX23517.1"/>
    <property type="molecule type" value="Genomic_DNA"/>
</dbReference>
<evidence type="ECO:0000256" key="2">
    <source>
        <dbReference type="ARBA" id="ARBA00022741"/>
    </source>
</evidence>
<evidence type="ECO:0000259" key="4">
    <source>
        <dbReference type="PROSITE" id="PS50893"/>
    </source>
</evidence>
<dbReference type="Pfam" id="PF00005">
    <property type="entry name" value="ABC_tran"/>
    <property type="match status" value="1"/>
</dbReference>